<evidence type="ECO:0000313" key="1">
    <source>
        <dbReference type="EMBL" id="SFZ73091.1"/>
    </source>
</evidence>
<dbReference type="InterPro" id="IPR003678">
    <property type="entry name" value="Put_OMP"/>
</dbReference>
<accession>A0A1M4NIF7</accession>
<proteinExistence type="predicted"/>
<name>A0A1M4NIF7_9HELI</name>
<organism evidence="1">
    <name type="scientific">Helicobacter salomonis</name>
    <dbReference type="NCBI Taxonomy" id="56878"/>
    <lineage>
        <taxon>Bacteria</taxon>
        <taxon>Pseudomonadati</taxon>
        <taxon>Campylobacterota</taxon>
        <taxon>Epsilonproteobacteria</taxon>
        <taxon>Campylobacterales</taxon>
        <taxon>Helicobacteraceae</taxon>
        <taxon>Helicobacter</taxon>
    </lineage>
</organism>
<reference evidence="1" key="1">
    <citation type="submission" date="2016-11" db="EMBL/GenBank/DDBJ databases">
        <title>Proteomic and phylogenetic analysis of the outer membrane protein repertoire of gastric Helicobacter species.</title>
        <authorList>
            <person name="Joosten M."/>
        </authorList>
    </citation>
    <scope>NUCLEOTIDE SEQUENCE</scope>
    <source>
        <strain evidence="1">R1053</strain>
    </source>
</reference>
<dbReference type="AlphaFoldDB" id="A0A1M4NIF7"/>
<gene>
    <name evidence="1" type="primary">omp378</name>
</gene>
<sequence>MIGKISRAVLIPERTLLRVISGIALILCTPCVKAADYKLSGFANQAATLGFNQHAIEKNKGIYPMQQYATIAGYLALKFNLLSKNLGKHSLKGRIGGMVGGILYDGTRKFYGGSVVYQNFAYYNGYLGGAADVVQSDDVWVKNRKLRNFSHFYVFSDAHLEYNYQDQFGIKIGRYLSRAYYKSGQTQGFEVYGQIQHVRLWWFSSWGRAYATGALLRDWYASRVVYSGGYHKNAQGGYTPSGHKIAYGTHAMQLTYEQHHLVIEGFFYFSPKMFNAPGLRMGWDSDPNFNGKGWRSNTQITLFLPFYYPWMVYNEHGGVIYRYDNPATANGQSLTIRQRFDINQFYILGTFYKNFRNSNAWIGNTGNPAGVEFYGNSLWAGYAGTALKANAITGALVYGGTHFKKKLAWRMTWQWSSAPVSYEGRVALSLSYQFTPNLKGLMDLTYYGIHTNKGYQAGLNAYCNPQITYCGGGYQDRSALYTQLIASF</sequence>
<dbReference type="Pfam" id="PF02521">
    <property type="entry name" value="HP_OMP_2"/>
    <property type="match status" value="1"/>
</dbReference>
<dbReference type="EMBL" id="LT633870">
    <property type="protein sequence ID" value="SFZ73091.1"/>
    <property type="molecule type" value="Genomic_DNA"/>
</dbReference>
<protein>
    <submittedName>
        <fullName evidence="1">OMP378</fullName>
    </submittedName>
</protein>